<reference evidence="12 13" key="1">
    <citation type="submission" date="2020-02" db="EMBL/GenBank/DDBJ databases">
        <title>Bacillus aquiflavi sp. nov., isolated from yellow water of strong flavor Chinese baijiu in Yibin region of China.</title>
        <authorList>
            <person name="Xie J."/>
        </authorList>
    </citation>
    <scope>NUCLEOTIDE SEQUENCE [LARGE SCALE GENOMIC DNA]</scope>
    <source>
        <strain evidence="12 13">3H-10</strain>
    </source>
</reference>
<dbReference type="Pfam" id="PF00441">
    <property type="entry name" value="Acyl-CoA_dh_1"/>
    <property type="match status" value="1"/>
</dbReference>
<dbReference type="Proteomes" id="UP000472971">
    <property type="component" value="Unassembled WGS sequence"/>
</dbReference>
<evidence type="ECO:0000256" key="3">
    <source>
        <dbReference type="ARBA" id="ARBA00022630"/>
    </source>
</evidence>
<protein>
    <submittedName>
        <fullName evidence="12">Acyl-CoA dehydrogenase</fullName>
    </submittedName>
</protein>
<dbReference type="CDD" id="cd01158">
    <property type="entry name" value="SCAD_SBCAD"/>
    <property type="match status" value="1"/>
</dbReference>
<dbReference type="EMBL" id="JACEIO010000002">
    <property type="protein sequence ID" value="MBA4535856.1"/>
    <property type="molecule type" value="Genomic_DNA"/>
</dbReference>
<dbReference type="InterPro" id="IPR013786">
    <property type="entry name" value="AcylCoA_DH/ox_N"/>
</dbReference>
<dbReference type="InterPro" id="IPR006089">
    <property type="entry name" value="Acyl-CoA_DH_CS"/>
</dbReference>
<dbReference type="Gene3D" id="1.10.540.10">
    <property type="entry name" value="Acyl-CoA dehydrogenase/oxidase, N-terminal domain"/>
    <property type="match status" value="1"/>
</dbReference>
<dbReference type="InterPro" id="IPR009075">
    <property type="entry name" value="AcylCo_DH/oxidase_C"/>
</dbReference>
<gene>
    <name evidence="12" type="ORF">G4D64_01555</name>
    <name evidence="11" type="ORF">H1Z61_01560</name>
</gene>
<evidence type="ECO:0000259" key="9">
    <source>
        <dbReference type="Pfam" id="PF02770"/>
    </source>
</evidence>
<evidence type="ECO:0000256" key="4">
    <source>
        <dbReference type="ARBA" id="ARBA00022827"/>
    </source>
</evidence>
<evidence type="ECO:0000313" key="14">
    <source>
        <dbReference type="Proteomes" id="UP000570010"/>
    </source>
</evidence>
<evidence type="ECO:0000313" key="11">
    <source>
        <dbReference type="EMBL" id="MBA4535856.1"/>
    </source>
</evidence>
<comment type="catalytic activity">
    <reaction evidence="6">
        <text>a 2,3-saturated acyl-CoA + A = a 2,3-dehydroacyl-CoA + AH2</text>
        <dbReference type="Rhea" id="RHEA:48608"/>
        <dbReference type="ChEBI" id="CHEBI:13193"/>
        <dbReference type="ChEBI" id="CHEBI:17499"/>
        <dbReference type="ChEBI" id="CHEBI:60015"/>
        <dbReference type="ChEBI" id="CHEBI:65111"/>
    </reaction>
</comment>
<dbReference type="InterPro" id="IPR046373">
    <property type="entry name" value="Acyl-CoA_Oxase/DH_mid-dom_sf"/>
</dbReference>
<keyword evidence="13" id="KW-1185">Reference proteome</keyword>
<evidence type="ECO:0000256" key="6">
    <source>
        <dbReference type="ARBA" id="ARBA00052546"/>
    </source>
</evidence>
<dbReference type="PANTHER" id="PTHR43884">
    <property type="entry name" value="ACYL-COA DEHYDROGENASE"/>
    <property type="match status" value="1"/>
</dbReference>
<comment type="similarity">
    <text evidence="2 7">Belongs to the acyl-CoA dehydrogenase family.</text>
</comment>
<evidence type="ECO:0000256" key="1">
    <source>
        <dbReference type="ARBA" id="ARBA00001974"/>
    </source>
</evidence>
<dbReference type="InterPro" id="IPR036250">
    <property type="entry name" value="AcylCo_DH-like_C"/>
</dbReference>
<feature type="domain" description="Acyl-CoA dehydrogenase/oxidase N-terminal" evidence="10">
    <location>
        <begin position="6"/>
        <end position="118"/>
    </location>
</feature>
<organism evidence="12 13">
    <name type="scientific">Bacillus aquiflavi</name>
    <dbReference type="NCBI Taxonomy" id="2672567"/>
    <lineage>
        <taxon>Bacteria</taxon>
        <taxon>Bacillati</taxon>
        <taxon>Bacillota</taxon>
        <taxon>Bacilli</taxon>
        <taxon>Bacillales</taxon>
        <taxon>Bacillaceae</taxon>
        <taxon>Bacillus</taxon>
    </lineage>
</organism>
<dbReference type="AlphaFoldDB" id="A0A6B3VXH0"/>
<dbReference type="InterPro" id="IPR009100">
    <property type="entry name" value="AcylCoA_DH/oxidase_NM_dom_sf"/>
</dbReference>
<dbReference type="Pfam" id="PF02770">
    <property type="entry name" value="Acyl-CoA_dh_M"/>
    <property type="match status" value="1"/>
</dbReference>
<dbReference type="FunFam" id="1.10.540.10:FF:000002">
    <property type="entry name" value="Acyl-CoA dehydrogenase FadE19"/>
    <property type="match status" value="1"/>
</dbReference>
<dbReference type="Gene3D" id="1.20.140.10">
    <property type="entry name" value="Butyryl-CoA Dehydrogenase, subunit A, domain 3"/>
    <property type="match status" value="1"/>
</dbReference>
<sequence>MNFDLTSEQEMIKRTIREFAEEEVAPGALERDKTKQFPKEIFKKLAEMGIMGLPFSEEYGGGGADTVSFAIVTEELSRACGSTGITYSAHISLGGAPIHLFGTKEQKEKYLVPICTGESFGAFGLTEPNAGSDAGGTRTTAVENDDEFIINGNKCFITNASYAKFVSLTAVTNERDGRKEISAIIVPTDTEGFTVIDNYEKMGLHSSNTTELVLEDVHVPTENLLGKRGEGFKQFLVTLDGGRIGIGAMAVGIAQAAYEKALQYAKERKQFGRSLSHFQAIQFKLADMAMKIELARNMVYKAAWLKDQGRPFSKEAAMCKLYASEICMEVTDQAVQIHGGYGYMKDYHVERYMRDGKLLEIGEGTSEVQRLVIARQIGCK</sequence>
<evidence type="ECO:0000256" key="2">
    <source>
        <dbReference type="ARBA" id="ARBA00009347"/>
    </source>
</evidence>
<evidence type="ECO:0000313" key="13">
    <source>
        <dbReference type="Proteomes" id="UP000472971"/>
    </source>
</evidence>
<evidence type="ECO:0000259" key="8">
    <source>
        <dbReference type="Pfam" id="PF00441"/>
    </source>
</evidence>
<dbReference type="PIRSF" id="PIRSF016578">
    <property type="entry name" value="HsaA"/>
    <property type="match status" value="1"/>
</dbReference>
<dbReference type="InterPro" id="IPR037069">
    <property type="entry name" value="AcylCoA_DH/ox_N_sf"/>
</dbReference>
<name>A0A6B3VXH0_9BACI</name>
<dbReference type="SUPFAM" id="SSF56645">
    <property type="entry name" value="Acyl-CoA dehydrogenase NM domain-like"/>
    <property type="match status" value="1"/>
</dbReference>
<dbReference type="GO" id="GO:0003995">
    <property type="term" value="F:acyl-CoA dehydrogenase activity"/>
    <property type="evidence" value="ECO:0007669"/>
    <property type="project" value="InterPro"/>
</dbReference>
<dbReference type="GO" id="GO:0050660">
    <property type="term" value="F:flavin adenine dinucleotide binding"/>
    <property type="evidence" value="ECO:0007669"/>
    <property type="project" value="InterPro"/>
</dbReference>
<evidence type="ECO:0000259" key="10">
    <source>
        <dbReference type="Pfam" id="PF02771"/>
    </source>
</evidence>
<keyword evidence="4 7" id="KW-0274">FAD</keyword>
<dbReference type="InterPro" id="IPR006091">
    <property type="entry name" value="Acyl-CoA_Oxase/DH_mid-dom"/>
</dbReference>
<feature type="domain" description="Acyl-CoA dehydrogenase/oxidase C-terminal" evidence="8">
    <location>
        <begin position="229"/>
        <end position="377"/>
    </location>
</feature>
<dbReference type="SUPFAM" id="SSF47203">
    <property type="entry name" value="Acyl-CoA dehydrogenase C-terminal domain-like"/>
    <property type="match status" value="1"/>
</dbReference>
<evidence type="ECO:0000313" key="12">
    <source>
        <dbReference type="EMBL" id="NEY80231.1"/>
    </source>
</evidence>
<dbReference type="Pfam" id="PF02771">
    <property type="entry name" value="Acyl-CoA_dh_N"/>
    <property type="match status" value="1"/>
</dbReference>
<dbReference type="FunFam" id="1.20.140.10:FF:000004">
    <property type="entry name" value="Acyl-CoA dehydrogenase FadE25"/>
    <property type="match status" value="1"/>
</dbReference>
<comment type="cofactor">
    <cofactor evidence="1 7">
        <name>FAD</name>
        <dbReference type="ChEBI" id="CHEBI:57692"/>
    </cofactor>
</comment>
<evidence type="ECO:0000256" key="7">
    <source>
        <dbReference type="RuleBase" id="RU362125"/>
    </source>
</evidence>
<keyword evidence="3 7" id="KW-0285">Flavoprotein</keyword>
<dbReference type="Gene3D" id="2.40.110.10">
    <property type="entry name" value="Butyryl-CoA Dehydrogenase, subunit A, domain 2"/>
    <property type="match status" value="1"/>
</dbReference>
<comment type="caution">
    <text evidence="12">The sequence shown here is derived from an EMBL/GenBank/DDBJ whole genome shotgun (WGS) entry which is preliminary data.</text>
</comment>
<keyword evidence="5 7" id="KW-0560">Oxidoreductase</keyword>
<dbReference type="PROSITE" id="PS00072">
    <property type="entry name" value="ACYL_COA_DH_1"/>
    <property type="match status" value="1"/>
</dbReference>
<dbReference type="EMBL" id="JAAIWN010000002">
    <property type="protein sequence ID" value="NEY80231.1"/>
    <property type="molecule type" value="Genomic_DNA"/>
</dbReference>
<proteinExistence type="inferred from homology"/>
<dbReference type="RefSeq" id="WP_163239424.1">
    <property type="nucleotide sequence ID" value="NZ_CP082780.1"/>
</dbReference>
<dbReference type="FunFam" id="2.40.110.10:FF:000009">
    <property type="entry name" value="Acyl-CoA dehydrogenase"/>
    <property type="match status" value="1"/>
</dbReference>
<dbReference type="PANTHER" id="PTHR43884:SF12">
    <property type="entry name" value="ISOVALERYL-COA DEHYDROGENASE, MITOCHONDRIAL-RELATED"/>
    <property type="match status" value="1"/>
</dbReference>
<accession>A0A6B3VXH0</accession>
<dbReference type="PROSITE" id="PS00073">
    <property type="entry name" value="ACYL_COA_DH_2"/>
    <property type="match status" value="1"/>
</dbReference>
<dbReference type="Proteomes" id="UP000570010">
    <property type="component" value="Unassembled WGS sequence"/>
</dbReference>
<reference evidence="11 14" key="2">
    <citation type="submission" date="2020-07" db="EMBL/GenBank/DDBJ databases">
        <authorList>
            <person name="Feng H."/>
        </authorList>
    </citation>
    <scope>NUCLEOTIDE SEQUENCE [LARGE SCALE GENOMIC DNA]</scope>
    <source>
        <strain evidence="11">S-12</strain>
        <strain evidence="14">s-12</strain>
    </source>
</reference>
<feature type="domain" description="Acyl-CoA oxidase/dehydrogenase middle" evidence="9">
    <location>
        <begin position="122"/>
        <end position="217"/>
    </location>
</feature>
<evidence type="ECO:0000256" key="5">
    <source>
        <dbReference type="ARBA" id="ARBA00023002"/>
    </source>
</evidence>